<name>A0A4U0XPH2_9PEZI</name>
<feature type="region of interest" description="Disordered" evidence="1">
    <location>
        <begin position="650"/>
        <end position="817"/>
    </location>
</feature>
<feature type="compositionally biased region" description="Polar residues" evidence="1">
    <location>
        <begin position="280"/>
        <end position="296"/>
    </location>
</feature>
<organism evidence="2 3">
    <name type="scientific">Friedmanniomyces simplex</name>
    <dbReference type="NCBI Taxonomy" id="329884"/>
    <lineage>
        <taxon>Eukaryota</taxon>
        <taxon>Fungi</taxon>
        <taxon>Dikarya</taxon>
        <taxon>Ascomycota</taxon>
        <taxon>Pezizomycotina</taxon>
        <taxon>Dothideomycetes</taxon>
        <taxon>Dothideomycetidae</taxon>
        <taxon>Mycosphaerellales</taxon>
        <taxon>Teratosphaeriaceae</taxon>
        <taxon>Friedmanniomyces</taxon>
    </lineage>
</organism>
<proteinExistence type="predicted"/>
<dbReference type="OrthoDB" id="5404794at2759"/>
<feature type="compositionally biased region" description="Basic and acidic residues" evidence="1">
    <location>
        <begin position="307"/>
        <end position="322"/>
    </location>
</feature>
<feature type="compositionally biased region" description="Basic and acidic residues" evidence="1">
    <location>
        <begin position="527"/>
        <end position="537"/>
    </location>
</feature>
<evidence type="ECO:0000313" key="3">
    <source>
        <dbReference type="Proteomes" id="UP000309340"/>
    </source>
</evidence>
<accession>A0A4U0XPH2</accession>
<feature type="compositionally biased region" description="Basic residues" evidence="1">
    <location>
        <begin position="589"/>
        <end position="600"/>
    </location>
</feature>
<evidence type="ECO:0000313" key="2">
    <source>
        <dbReference type="EMBL" id="TKA79320.1"/>
    </source>
</evidence>
<feature type="region of interest" description="Disordered" evidence="1">
    <location>
        <begin position="187"/>
        <end position="219"/>
    </location>
</feature>
<protein>
    <submittedName>
        <fullName evidence="2">Uncharacterized protein</fullName>
    </submittedName>
</protein>
<dbReference type="Proteomes" id="UP000309340">
    <property type="component" value="Unassembled WGS sequence"/>
</dbReference>
<reference evidence="2 3" key="1">
    <citation type="submission" date="2017-03" db="EMBL/GenBank/DDBJ databases">
        <title>Genomes of endolithic fungi from Antarctica.</title>
        <authorList>
            <person name="Coleine C."/>
            <person name="Masonjones S."/>
            <person name="Stajich J.E."/>
        </authorList>
    </citation>
    <scope>NUCLEOTIDE SEQUENCE [LARGE SCALE GENOMIC DNA]</scope>
    <source>
        <strain evidence="2 3">CCFEE 5184</strain>
    </source>
</reference>
<sequence length="867" mass="91029">MPPPLELADSEDEEGDAVILLEPEVVRDVLPPTTTSTTIAEHTVTGVGTTHQSPDTSTGSTGRITKEILKAERALLAASGEQAAAAAEVEVGLGRSMGDSMGLVEGASGSAATAGSTATSAAIMGTGGQKRRRHTGAFEEDLKVTGSDPQEKARVNKRSKTLKTYAGRQKSFCSMKKGDESAFAEFKGDDRGAVGPSPPSSARFTEHSDAMDSNSSGVLPDGTIRADFANHEPNVMFGDSGSTAVDGSSEQQRMLALARSEGKKVSTSASKLGESEVEAQKSSSSFPWTASVQTPYAKTPGGVAEEGGLRVEAMAKGDDGVHAADGPSPLARDEHIKTAGQPLEQLTDAPLPQDIAVQPSEAVIETASPISKALTSVTRSSPRVEIILPTEHVPSPSKPAPETTTQRSTRARKRKIQDPSSEAINSDDRELRADLCAVGMEKERYVPRLSKRRATQVLEVPTDFLVMPEKAAKAKRAGSMGGMGVGSFDQTPKIAVSSAAAGEDEVKATEAAPSGSMKASTTPLKVTDAETHPEEPPVKTAVPEQSPESEVVASVKQDSKSAAAVEPGPGVKSPVKVPDDDEVFIKPMAKPKPKSKVRRSHTTIFEDHVAFGGSQRTPTLSQQQAKRKSALLDIGNGGVAVANQKKRRTILEDDEDDEGGLVVTASATQKKRGKIIEDDEDDEDQLASAPSADQEDVPQPAIEVGEAPKKRGRGRPPKNAPVKPQANDKVLDAPDPDLDKSVVGTDEAPKKPGRGRKSTGPTSHAAKPVDPGTTKRDDKIPETSREPTAKASAAVEPAKPATPAATQEPTPSPEKVAKVVKAVSIPIKSSPTSHSPLKTSSAVPLRVGLNKRQRIPPLLRSIRPVKR</sequence>
<feature type="region of interest" description="Disordered" evidence="1">
    <location>
        <begin position="32"/>
        <end position="62"/>
    </location>
</feature>
<feature type="compositionally biased region" description="Basic and acidic residues" evidence="1">
    <location>
        <begin position="773"/>
        <end position="788"/>
    </location>
</feature>
<feature type="compositionally biased region" description="Low complexity" evidence="1">
    <location>
        <begin position="565"/>
        <end position="576"/>
    </location>
</feature>
<feature type="region of interest" description="Disordered" evidence="1">
    <location>
        <begin position="374"/>
        <end position="429"/>
    </location>
</feature>
<feature type="compositionally biased region" description="Low complexity" evidence="1">
    <location>
        <begin position="793"/>
        <end position="809"/>
    </location>
</feature>
<dbReference type="EMBL" id="NAJQ01000092">
    <property type="protein sequence ID" value="TKA79320.1"/>
    <property type="molecule type" value="Genomic_DNA"/>
</dbReference>
<gene>
    <name evidence="2" type="ORF">B0A55_03468</name>
</gene>
<feature type="region of interest" description="Disordered" evidence="1">
    <location>
        <begin position="498"/>
        <end position="600"/>
    </location>
</feature>
<feature type="region of interest" description="Disordered" evidence="1">
    <location>
        <begin position="259"/>
        <end position="354"/>
    </location>
</feature>
<evidence type="ECO:0000256" key="1">
    <source>
        <dbReference type="SAM" id="MobiDB-lite"/>
    </source>
</evidence>
<feature type="compositionally biased region" description="Basic and acidic residues" evidence="1">
    <location>
        <begin position="729"/>
        <end position="740"/>
    </location>
</feature>
<dbReference type="AlphaFoldDB" id="A0A4U0XPH2"/>
<keyword evidence="3" id="KW-1185">Reference proteome</keyword>
<comment type="caution">
    <text evidence="2">The sequence shown here is derived from an EMBL/GenBank/DDBJ whole genome shotgun (WGS) entry which is preliminary data.</text>
</comment>